<organism evidence="1 2">
    <name type="scientific">Ascaris lumbricoides</name>
    <name type="common">Giant roundworm</name>
    <dbReference type="NCBI Taxonomy" id="6252"/>
    <lineage>
        <taxon>Eukaryota</taxon>
        <taxon>Metazoa</taxon>
        <taxon>Ecdysozoa</taxon>
        <taxon>Nematoda</taxon>
        <taxon>Chromadorea</taxon>
        <taxon>Rhabditida</taxon>
        <taxon>Spirurina</taxon>
        <taxon>Ascaridomorpha</taxon>
        <taxon>Ascaridoidea</taxon>
        <taxon>Ascarididae</taxon>
        <taxon>Ascaris</taxon>
    </lineage>
</organism>
<protein>
    <submittedName>
        <fullName evidence="2">Secreted protein</fullName>
    </submittedName>
</protein>
<dbReference type="AlphaFoldDB" id="A0A0M3HTD1"/>
<keyword evidence="1" id="KW-1185">Reference proteome</keyword>
<evidence type="ECO:0000313" key="2">
    <source>
        <dbReference type="WBParaSite" id="ALUE_0000588501-mRNA-1"/>
    </source>
</evidence>
<accession>A0A0M3HTD1</accession>
<name>A0A0M3HTD1_ASCLU</name>
<proteinExistence type="predicted"/>
<evidence type="ECO:0000313" key="1">
    <source>
        <dbReference type="Proteomes" id="UP000036681"/>
    </source>
</evidence>
<dbReference type="WBParaSite" id="ALUE_0000588501-mRNA-1">
    <property type="protein sequence ID" value="ALUE_0000588501-mRNA-1"/>
    <property type="gene ID" value="ALUE_0000588501"/>
</dbReference>
<sequence>MQRRLSDNKSEEHIWSLFTRIAVCACTNCHSVADLRYSIGQQSAFASSAGRLVQLTTTTAVPVVADSLAGRCFSRCITAVSAPRCSLSRAISPLRRRYTLVDTLFSRASLARSTCVEQGWV</sequence>
<dbReference type="Proteomes" id="UP000036681">
    <property type="component" value="Unplaced"/>
</dbReference>
<reference evidence="2" key="1">
    <citation type="submission" date="2017-02" db="UniProtKB">
        <authorList>
            <consortium name="WormBaseParasite"/>
        </authorList>
    </citation>
    <scope>IDENTIFICATION</scope>
</reference>